<reference evidence="4 5" key="1">
    <citation type="submission" date="2021-07" db="EMBL/GenBank/DDBJ databases">
        <title>The Aristolochia fimbriata genome: insights into angiosperm evolution, floral development and chemical biosynthesis.</title>
        <authorList>
            <person name="Jiao Y."/>
        </authorList>
    </citation>
    <scope>NUCLEOTIDE SEQUENCE [LARGE SCALE GENOMIC DNA]</scope>
    <source>
        <strain evidence="4">IBCAS-2021</strain>
        <tissue evidence="4">Leaf</tissue>
    </source>
</reference>
<dbReference type="PANTHER" id="PTHR12910">
    <property type="entry name" value="NADH-UBIQUINONE OXIDOREDUCTASE SUBUNIT B17.2"/>
    <property type="match status" value="1"/>
</dbReference>
<feature type="region of interest" description="Disordered" evidence="3">
    <location>
        <begin position="96"/>
        <end position="115"/>
    </location>
</feature>
<feature type="region of interest" description="Disordered" evidence="3">
    <location>
        <begin position="125"/>
        <end position="189"/>
    </location>
</feature>
<keyword evidence="2" id="KW-0472">Membrane</keyword>
<organism evidence="4 5">
    <name type="scientific">Aristolochia fimbriata</name>
    <name type="common">White veined hardy Dutchman's pipe vine</name>
    <dbReference type="NCBI Taxonomy" id="158543"/>
    <lineage>
        <taxon>Eukaryota</taxon>
        <taxon>Viridiplantae</taxon>
        <taxon>Streptophyta</taxon>
        <taxon>Embryophyta</taxon>
        <taxon>Tracheophyta</taxon>
        <taxon>Spermatophyta</taxon>
        <taxon>Magnoliopsida</taxon>
        <taxon>Magnoliidae</taxon>
        <taxon>Piperales</taxon>
        <taxon>Aristolochiaceae</taxon>
        <taxon>Aristolochia</taxon>
    </lineage>
</organism>
<evidence type="ECO:0000256" key="3">
    <source>
        <dbReference type="SAM" id="MobiDB-lite"/>
    </source>
</evidence>
<dbReference type="Pfam" id="PF05071">
    <property type="entry name" value="NDUFA12"/>
    <property type="match status" value="1"/>
</dbReference>
<keyword evidence="2" id="KW-0999">Mitochondrion inner membrane</keyword>
<accession>A0AAV7EYN1</accession>
<dbReference type="GO" id="GO:0006979">
    <property type="term" value="P:response to oxidative stress"/>
    <property type="evidence" value="ECO:0007669"/>
    <property type="project" value="TreeGrafter"/>
</dbReference>
<comment type="similarity">
    <text evidence="1 2">Belongs to the complex I NDUFA12 subunit family.</text>
</comment>
<dbReference type="Proteomes" id="UP000825729">
    <property type="component" value="Unassembled WGS sequence"/>
</dbReference>
<keyword evidence="5" id="KW-1185">Reference proteome</keyword>
<gene>
    <name evidence="4" type="ORF">H6P81_006929</name>
</gene>
<dbReference type="EMBL" id="JAINDJ010000003">
    <property type="protein sequence ID" value="KAG9454025.1"/>
    <property type="molecule type" value="Genomic_DNA"/>
</dbReference>
<name>A0AAV7EYN1_ARIFI</name>
<evidence type="ECO:0000256" key="2">
    <source>
        <dbReference type="RuleBase" id="RU363103"/>
    </source>
</evidence>
<keyword evidence="2" id="KW-0679">Respiratory chain</keyword>
<evidence type="ECO:0000313" key="4">
    <source>
        <dbReference type="EMBL" id="KAG9454025.1"/>
    </source>
</evidence>
<keyword evidence="2" id="KW-0813">Transport</keyword>
<sequence length="189" mass="21493">MSKLLSRFFGFFSSRHLVGVDKHGNRYFARNEVIDGIMKEKRMVIFKGEEDSKLLPVEWICWLNGQRKKPPTPEEMIELDARRELVRQNVARLKEAESSSLKQRVNTGNVGGPDLQSFIQQLKESSFDERGDGSDVVPEETKGNTDETRRPKSTSQQQKDIPEDELEPRSTEPTGSGASFRPGTWQPPS</sequence>
<dbReference type="AlphaFoldDB" id="A0AAV7EYN1"/>
<keyword evidence="2" id="KW-0496">Mitochondrion</keyword>
<dbReference type="GO" id="GO:0045271">
    <property type="term" value="C:respiratory chain complex I"/>
    <property type="evidence" value="ECO:0007669"/>
    <property type="project" value="InterPro"/>
</dbReference>
<feature type="compositionally biased region" description="Basic and acidic residues" evidence="3">
    <location>
        <begin position="125"/>
        <end position="150"/>
    </location>
</feature>
<comment type="subcellular location">
    <subcellularLocation>
        <location evidence="2">Mitochondrion inner membrane</location>
        <topology evidence="2">Peripheral membrane protein</topology>
        <orientation evidence="2">Matrix side</orientation>
    </subcellularLocation>
</comment>
<feature type="compositionally biased region" description="Polar residues" evidence="3">
    <location>
        <begin position="98"/>
        <end position="108"/>
    </location>
</feature>
<proteinExistence type="inferred from homology"/>
<evidence type="ECO:0000256" key="1">
    <source>
        <dbReference type="ARBA" id="ARBA00007355"/>
    </source>
</evidence>
<dbReference type="GO" id="GO:0005743">
    <property type="term" value="C:mitochondrial inner membrane"/>
    <property type="evidence" value="ECO:0007669"/>
    <property type="project" value="UniProtKB-SubCell"/>
</dbReference>
<dbReference type="PANTHER" id="PTHR12910:SF1">
    <property type="entry name" value="NADH DEHYDROGENASE [UBIQUINONE] 1 ALPHA SUBCOMPLEX SUBUNIT 12"/>
    <property type="match status" value="1"/>
</dbReference>
<protein>
    <recommendedName>
        <fullName evidence="2">NADH dehydrogenase [ubiquinone] 1 alpha subcomplex subunit 12</fullName>
    </recommendedName>
</protein>
<keyword evidence="2" id="KW-0249">Electron transport</keyword>
<comment type="function">
    <text evidence="2">Accessory subunit of the mitochondrial membrane respiratory chain NADH dehydrogenase (Complex I), that is believed not to be involved in catalysis. Complex I functions in the transfer of electrons from NADH to the respiratory chain. The immediate electron acceptor for the enzyme is believed to be ubiquinone.</text>
</comment>
<evidence type="ECO:0000313" key="5">
    <source>
        <dbReference type="Proteomes" id="UP000825729"/>
    </source>
</evidence>
<comment type="caution">
    <text evidence="4">The sequence shown here is derived from an EMBL/GenBank/DDBJ whole genome shotgun (WGS) entry which is preliminary data.</text>
</comment>
<dbReference type="InterPro" id="IPR007763">
    <property type="entry name" value="NDUFA12"/>
</dbReference>